<accession>A0A1T4Q6V5</accession>
<dbReference type="Pfam" id="PF00874">
    <property type="entry name" value="PRD"/>
    <property type="match status" value="1"/>
</dbReference>
<dbReference type="RefSeq" id="WP_078807991.1">
    <property type="nucleotide sequence ID" value="NZ_FUXI01000026.1"/>
</dbReference>
<dbReference type="InterPro" id="IPR036095">
    <property type="entry name" value="PTS_EIIB-like_sf"/>
</dbReference>
<keyword evidence="2" id="KW-0813">Transport</keyword>
<dbReference type="InterPro" id="IPR016152">
    <property type="entry name" value="PTrfase/Anion_transptr"/>
</dbReference>
<dbReference type="GO" id="GO:0005737">
    <property type="term" value="C:cytoplasm"/>
    <property type="evidence" value="ECO:0007669"/>
    <property type="project" value="UniProtKB-SubCell"/>
</dbReference>
<dbReference type="PANTHER" id="PTHR36203">
    <property type="entry name" value="ASCORBATE-SPECIFIC PTS SYSTEM EIIA COMPONENT"/>
    <property type="match status" value="1"/>
</dbReference>
<dbReference type="GO" id="GO:0016301">
    <property type="term" value="F:kinase activity"/>
    <property type="evidence" value="ECO:0007669"/>
    <property type="project" value="UniProtKB-KW"/>
</dbReference>
<evidence type="ECO:0000256" key="7">
    <source>
        <dbReference type="ARBA" id="ARBA00022777"/>
    </source>
</evidence>
<dbReference type="SUPFAM" id="SSF52794">
    <property type="entry name" value="PTS system IIB component-like"/>
    <property type="match status" value="1"/>
</dbReference>
<dbReference type="Proteomes" id="UP000190328">
    <property type="component" value="Unassembled WGS sequence"/>
</dbReference>
<keyword evidence="4" id="KW-0597">Phosphoprotein</keyword>
<dbReference type="GO" id="GO:0006355">
    <property type="term" value="P:regulation of DNA-templated transcription"/>
    <property type="evidence" value="ECO:0007669"/>
    <property type="project" value="InterPro"/>
</dbReference>
<comment type="subcellular location">
    <subcellularLocation>
        <location evidence="1">Cytoplasm</location>
    </subcellularLocation>
</comment>
<dbReference type="GO" id="GO:0009401">
    <property type="term" value="P:phosphoenolpyruvate-dependent sugar phosphotransferase system"/>
    <property type="evidence" value="ECO:0007669"/>
    <property type="project" value="UniProtKB-KW"/>
</dbReference>
<dbReference type="STRING" id="263852.SAMN02745116_02073"/>
<dbReference type="EMBL" id="FUXI01000026">
    <property type="protein sequence ID" value="SJZ99261.1"/>
    <property type="molecule type" value="Genomic_DNA"/>
</dbReference>
<comment type="function">
    <text evidence="9">The phosphoenolpyruvate-dependent sugar phosphotransferase system (sugar PTS), a major carbohydrate active transport system, catalyzes the phosphorylation of incoming sugar substrates concomitantly with their translocation across the cell membrane. The enzyme II UlaABC PTS system is involved in ascorbate transport.</text>
</comment>
<evidence type="ECO:0000256" key="1">
    <source>
        <dbReference type="ARBA" id="ARBA00004496"/>
    </source>
</evidence>
<dbReference type="Gene3D" id="3.40.50.2300">
    <property type="match status" value="1"/>
</dbReference>
<dbReference type="InterPro" id="IPR002178">
    <property type="entry name" value="PTS_EIIA_type-2_dom"/>
</dbReference>
<dbReference type="CDD" id="cd00211">
    <property type="entry name" value="PTS_IIA_fru"/>
    <property type="match status" value="1"/>
</dbReference>
<keyword evidence="8" id="KW-0010">Activator</keyword>
<evidence type="ECO:0000256" key="6">
    <source>
        <dbReference type="ARBA" id="ARBA00022683"/>
    </source>
</evidence>
<feature type="domain" description="PTS EIIA type-2" evidence="12">
    <location>
        <begin position="532"/>
        <end position="675"/>
    </location>
</feature>
<evidence type="ECO:0000256" key="8">
    <source>
        <dbReference type="ARBA" id="ARBA00023159"/>
    </source>
</evidence>
<dbReference type="InterPro" id="IPR036634">
    <property type="entry name" value="PRD_sf"/>
</dbReference>
<dbReference type="PROSITE" id="PS51094">
    <property type="entry name" value="PTS_EIIA_TYPE_2"/>
    <property type="match status" value="1"/>
</dbReference>
<keyword evidence="6" id="KW-0598">Phosphotransferase system</keyword>
<keyword evidence="3" id="KW-0963">Cytoplasm</keyword>
<proteinExistence type="predicted"/>
<evidence type="ECO:0000256" key="10">
    <source>
        <dbReference type="ARBA" id="ARBA00041175"/>
    </source>
</evidence>
<evidence type="ECO:0000256" key="2">
    <source>
        <dbReference type="ARBA" id="ARBA00022448"/>
    </source>
</evidence>
<evidence type="ECO:0000259" key="14">
    <source>
        <dbReference type="PROSITE" id="PS51372"/>
    </source>
</evidence>
<dbReference type="InterPro" id="IPR011608">
    <property type="entry name" value="PRD"/>
</dbReference>
<dbReference type="Pfam" id="PF00359">
    <property type="entry name" value="PTS_EIIA_2"/>
    <property type="match status" value="1"/>
</dbReference>
<evidence type="ECO:0000313" key="16">
    <source>
        <dbReference type="Proteomes" id="UP000190328"/>
    </source>
</evidence>
<evidence type="ECO:0000256" key="5">
    <source>
        <dbReference type="ARBA" id="ARBA00022679"/>
    </source>
</evidence>
<evidence type="ECO:0000256" key="9">
    <source>
        <dbReference type="ARBA" id="ARBA00037387"/>
    </source>
</evidence>
<dbReference type="InterPro" id="IPR013011">
    <property type="entry name" value="PTS_EIIB_2"/>
</dbReference>
<dbReference type="AlphaFoldDB" id="A0A1T4Q6V5"/>
<feature type="domain" description="PRD" evidence="14">
    <location>
        <begin position="279"/>
        <end position="387"/>
    </location>
</feature>
<dbReference type="PROSITE" id="PS51099">
    <property type="entry name" value="PTS_EIIB_TYPE_2"/>
    <property type="match status" value="1"/>
</dbReference>
<feature type="domain" description="PTS EIIB type-2" evidence="13">
    <location>
        <begin position="392"/>
        <end position="480"/>
    </location>
</feature>
<dbReference type="GO" id="GO:0008982">
    <property type="term" value="F:protein-N(PI)-phosphohistidine-sugar phosphotransferase activity"/>
    <property type="evidence" value="ECO:0007669"/>
    <property type="project" value="InterPro"/>
</dbReference>
<gene>
    <name evidence="15" type="ORF">SAMN02745116_02073</name>
</gene>
<evidence type="ECO:0000259" key="13">
    <source>
        <dbReference type="PROSITE" id="PS51099"/>
    </source>
</evidence>
<evidence type="ECO:0000256" key="3">
    <source>
        <dbReference type="ARBA" id="ARBA00022490"/>
    </source>
</evidence>
<sequence>MTSQIINFLHSKETIALGELSETLGITRESLKNEVGKINEIARMIQISEIEIRGEELYLPYKFRKNWVYVKHGVNPYEIELSEEKRRAFIYLLVFVNMEPTSVALFQEFNRVSKNTTLADIKALREEIEEFGVQLEYSRKQGFLLVGSELAIRQLSYRYGTNLAAEKQFRAKMEAYISAFDPDFILRVVNGLEKVLKKTELRVIQNRYETVLCYLPFQLKRSQEHCVELSEQSKKTIEQLSSFQITRYFLQTLEFQLDEELYYLAILFTTFFEGTLTDTRLDFLLECGQQIIQELERFTAVRVRNREDFLIQLYNHLVPAFFRLRYGLQLKNEMTCEIKLQYDELFQLTKEIIQPLRRLLKGAEITDDELAFFTILFGGEIEAQSIEEIAHYRALVVCPNGMSSSMILSSELKKMFPTIQFMATSQISNISQFDPNSYEVIFTTFPIKAEKTIFHCKPIMTKKEKSSLIAKVNKELYLTSNVLPEAREILAELMPYIELKKGVSEEKLLKKLEKKFYQKSIYEEEFKPMLSELLTKDMIQFSDEQLDWEEAIELVATPLLETGKIETCYIQAMIDKVKELGAFIQLGEKFALPHARPEEGVNALGMSLLKLSQPTYLLGKKEHEVTLFICLAAIDNEAHLKALADLTKILSNKEKYQTLLNAKTKEEILEIIHEK</sequence>
<protein>
    <recommendedName>
        <fullName evidence="10">Ascorbate-specific PTS system EIIA component</fullName>
    </recommendedName>
    <alternativeName>
        <fullName evidence="11">Ascorbate-specific phosphotransferase enzyme IIA component</fullName>
    </alternativeName>
</protein>
<dbReference type="PROSITE" id="PS51372">
    <property type="entry name" value="PRD_2"/>
    <property type="match status" value="1"/>
</dbReference>
<name>A0A1T4Q6V5_9ENTE</name>
<organism evidence="15 16">
    <name type="scientific">Pilibacter termitis</name>
    <dbReference type="NCBI Taxonomy" id="263852"/>
    <lineage>
        <taxon>Bacteria</taxon>
        <taxon>Bacillati</taxon>
        <taxon>Bacillota</taxon>
        <taxon>Bacilli</taxon>
        <taxon>Lactobacillales</taxon>
        <taxon>Enterococcaceae</taxon>
        <taxon>Pilibacter</taxon>
    </lineage>
</organism>
<evidence type="ECO:0000256" key="11">
    <source>
        <dbReference type="ARBA" id="ARBA00042072"/>
    </source>
</evidence>
<dbReference type="Pfam" id="PF05043">
    <property type="entry name" value="Mga"/>
    <property type="match status" value="1"/>
</dbReference>
<evidence type="ECO:0000259" key="12">
    <source>
        <dbReference type="PROSITE" id="PS51094"/>
    </source>
</evidence>
<evidence type="ECO:0000313" key="15">
    <source>
        <dbReference type="EMBL" id="SJZ99261.1"/>
    </source>
</evidence>
<dbReference type="PANTHER" id="PTHR36203:SF1">
    <property type="entry name" value="ASCORBATE-SPECIFIC PTS SYSTEM EIIA COMPONENT"/>
    <property type="match status" value="1"/>
</dbReference>
<dbReference type="CDD" id="cd05568">
    <property type="entry name" value="PTS_IIB_bgl_like"/>
    <property type="match status" value="1"/>
</dbReference>
<keyword evidence="16" id="KW-1185">Reference proteome</keyword>
<keyword evidence="5" id="KW-0808">Transferase</keyword>
<keyword evidence="7" id="KW-0418">Kinase</keyword>
<dbReference type="SUPFAM" id="SSF63520">
    <property type="entry name" value="PTS-regulatory domain, PRD"/>
    <property type="match status" value="1"/>
</dbReference>
<dbReference type="Gene3D" id="1.10.1790.10">
    <property type="entry name" value="PRD domain"/>
    <property type="match status" value="1"/>
</dbReference>
<dbReference type="OrthoDB" id="369398at2"/>
<dbReference type="InterPro" id="IPR051351">
    <property type="entry name" value="Ascorbate-PTS_EIIA_comp"/>
</dbReference>
<dbReference type="Gene3D" id="3.40.930.10">
    <property type="entry name" value="Mannitol-specific EII, Chain A"/>
    <property type="match status" value="1"/>
</dbReference>
<reference evidence="15 16" key="1">
    <citation type="submission" date="2017-02" db="EMBL/GenBank/DDBJ databases">
        <authorList>
            <person name="Peterson S.W."/>
        </authorList>
    </citation>
    <scope>NUCLEOTIDE SEQUENCE [LARGE SCALE GENOMIC DNA]</scope>
    <source>
        <strain evidence="15 16">ATCC BAA-1030</strain>
    </source>
</reference>
<dbReference type="InterPro" id="IPR007737">
    <property type="entry name" value="Mga_HTH"/>
</dbReference>
<evidence type="ECO:0000256" key="4">
    <source>
        <dbReference type="ARBA" id="ARBA00022553"/>
    </source>
</evidence>
<dbReference type="SUPFAM" id="SSF55804">
    <property type="entry name" value="Phoshotransferase/anion transport protein"/>
    <property type="match status" value="1"/>
</dbReference>